<dbReference type="CDD" id="cd01169">
    <property type="entry name" value="HMPP_kinase"/>
    <property type="match status" value="1"/>
</dbReference>
<dbReference type="PANTHER" id="PTHR20858:SF17">
    <property type="entry name" value="HYDROXYMETHYLPYRIMIDINE_PHOSPHOMETHYLPYRIMIDINE KINASE THI20-RELATED"/>
    <property type="match status" value="1"/>
</dbReference>
<organism evidence="4 5">
    <name type="scientific">Methylomicrobium album BG8</name>
    <dbReference type="NCBI Taxonomy" id="686340"/>
    <lineage>
        <taxon>Bacteria</taxon>
        <taxon>Pseudomonadati</taxon>
        <taxon>Pseudomonadota</taxon>
        <taxon>Gammaproteobacteria</taxon>
        <taxon>Methylococcales</taxon>
        <taxon>Methylococcaceae</taxon>
        <taxon>Methylomicrobium</taxon>
    </lineage>
</organism>
<dbReference type="AlphaFoldDB" id="H8GQG8"/>
<dbReference type="GO" id="GO:0008902">
    <property type="term" value="F:hydroxymethylpyrimidine kinase activity"/>
    <property type="evidence" value="ECO:0007669"/>
    <property type="project" value="UniProtKB-EC"/>
</dbReference>
<dbReference type="RefSeq" id="WP_005371950.1">
    <property type="nucleotide sequence ID" value="NZ_CM001475.1"/>
</dbReference>
<feature type="domain" description="Pyridoxamine kinase/Phosphomethylpyrimidine kinase" evidence="3">
    <location>
        <begin position="15"/>
        <end position="251"/>
    </location>
</feature>
<dbReference type="SUPFAM" id="SSF53613">
    <property type="entry name" value="Ribokinase-like"/>
    <property type="match status" value="1"/>
</dbReference>
<reference evidence="4 5" key="1">
    <citation type="journal article" date="2013" name="Genome Announc.">
        <title>Genome Sequence of the Obligate Gammaproteobacterial Methanotroph Methylomicrobium album Strain BG8.</title>
        <authorList>
            <person name="Kits K.D."/>
            <person name="Kalyuzhnaya M.G."/>
            <person name="Klotz M.G."/>
            <person name="Jetten M.S."/>
            <person name="Op den Camp H.J."/>
            <person name="Vuilleumier S."/>
            <person name="Bringel F."/>
            <person name="Dispirito A.A."/>
            <person name="Murrell J.C."/>
            <person name="Bruce D."/>
            <person name="Cheng J.F."/>
            <person name="Copeland A."/>
            <person name="Goodwin L."/>
            <person name="Hauser L."/>
            <person name="Lajus A."/>
            <person name="Land M.L."/>
            <person name="Lapidus A."/>
            <person name="Lucas S."/>
            <person name="Medigue C."/>
            <person name="Pitluck S."/>
            <person name="Woyke T."/>
            <person name="Zeytun A."/>
            <person name="Stein L.Y."/>
        </authorList>
    </citation>
    <scope>NUCLEOTIDE SEQUENCE [LARGE SCALE GENOMIC DNA]</scope>
    <source>
        <strain evidence="4 5">BG8</strain>
    </source>
</reference>
<dbReference type="eggNOG" id="COG0351">
    <property type="taxonomic scope" value="Bacteria"/>
</dbReference>
<protein>
    <recommendedName>
        <fullName evidence="2">hydroxymethylpyrimidine kinase</fullName>
        <ecNumber evidence="2">2.7.1.49</ecNumber>
    </recommendedName>
</protein>
<name>H8GQG8_METAL</name>
<dbReference type="HOGENOM" id="CLU_020520_0_2_6"/>
<dbReference type="Pfam" id="PF08543">
    <property type="entry name" value="Phos_pyr_kin"/>
    <property type="match status" value="1"/>
</dbReference>
<gene>
    <name evidence="4" type="ORF">Metal_2035</name>
</gene>
<dbReference type="STRING" id="686340.Metal_2035"/>
<keyword evidence="4" id="KW-0808">Transferase</keyword>
<dbReference type="EMBL" id="CM001475">
    <property type="protein sequence ID" value="EIC29795.1"/>
    <property type="molecule type" value="Genomic_DNA"/>
</dbReference>
<evidence type="ECO:0000259" key="3">
    <source>
        <dbReference type="Pfam" id="PF08543"/>
    </source>
</evidence>
<dbReference type="GO" id="GO:0005829">
    <property type="term" value="C:cytosol"/>
    <property type="evidence" value="ECO:0007669"/>
    <property type="project" value="TreeGrafter"/>
</dbReference>
<accession>H8GQG8</accession>
<evidence type="ECO:0000256" key="2">
    <source>
        <dbReference type="ARBA" id="ARBA00012135"/>
    </source>
</evidence>
<proteinExistence type="predicted"/>
<sequence length="263" mass="28542">MSITRPIVLCFSGHDPSGGAGVQADIETLVSQHCHAASVITALTEQDTRNVKKLLPQNPEDIISQAETVLADLDVKVFKIGLIGHHKTAEAIHAILQQHPHIPVVLDPVLAAGGGAEMSDRKLLDAIVDLLLPRTTVLTPNSQEARQLAGLVDLDECGPALLEKGCRYVLVTGAHETTPTVSNRLYHDRRRIETFHWDRLPESYHGSGCTLAACIAGLLAQGLTPAQAAYEAQEYTWNALRHGYPPGKGQHNPDRLFWMEAGV</sequence>
<dbReference type="Proteomes" id="UP000005090">
    <property type="component" value="Chromosome"/>
</dbReference>
<evidence type="ECO:0000256" key="1">
    <source>
        <dbReference type="ARBA" id="ARBA00004948"/>
    </source>
</evidence>
<dbReference type="Gene3D" id="3.40.1190.20">
    <property type="match status" value="1"/>
</dbReference>
<keyword evidence="5" id="KW-1185">Reference proteome</keyword>
<dbReference type="InterPro" id="IPR029056">
    <property type="entry name" value="Ribokinase-like"/>
</dbReference>
<evidence type="ECO:0000313" key="5">
    <source>
        <dbReference type="Proteomes" id="UP000005090"/>
    </source>
</evidence>
<dbReference type="UniPathway" id="UPA00060">
    <property type="reaction ID" value="UER00138"/>
</dbReference>
<dbReference type="GO" id="GO:0008972">
    <property type="term" value="F:phosphomethylpyrimidine kinase activity"/>
    <property type="evidence" value="ECO:0007669"/>
    <property type="project" value="InterPro"/>
</dbReference>
<dbReference type="GO" id="GO:0009228">
    <property type="term" value="P:thiamine biosynthetic process"/>
    <property type="evidence" value="ECO:0007669"/>
    <property type="project" value="InterPro"/>
</dbReference>
<comment type="pathway">
    <text evidence="1">Cofactor biosynthesis; thiamine diphosphate biosynthesis.</text>
</comment>
<dbReference type="GO" id="GO:0009229">
    <property type="term" value="P:thiamine diphosphate biosynthetic process"/>
    <property type="evidence" value="ECO:0007669"/>
    <property type="project" value="UniProtKB-UniPathway"/>
</dbReference>
<keyword evidence="4" id="KW-0418">Kinase</keyword>
<dbReference type="EC" id="2.7.1.49" evidence="2"/>
<dbReference type="InterPro" id="IPR013749">
    <property type="entry name" value="PM/HMP-P_kinase-1"/>
</dbReference>
<dbReference type="PANTHER" id="PTHR20858">
    <property type="entry name" value="PHOSPHOMETHYLPYRIMIDINE KINASE"/>
    <property type="match status" value="1"/>
</dbReference>
<evidence type="ECO:0000313" key="4">
    <source>
        <dbReference type="EMBL" id="EIC29795.1"/>
    </source>
</evidence>
<dbReference type="InterPro" id="IPR004399">
    <property type="entry name" value="HMP/HMP-P_kinase_dom"/>
</dbReference>